<evidence type="ECO:0000256" key="2">
    <source>
        <dbReference type="ARBA" id="ARBA00022630"/>
    </source>
</evidence>
<evidence type="ECO:0000256" key="4">
    <source>
        <dbReference type="ARBA" id="ARBA00023002"/>
    </source>
</evidence>
<evidence type="ECO:0000256" key="1">
    <source>
        <dbReference type="ARBA" id="ARBA00007992"/>
    </source>
</evidence>
<dbReference type="SUPFAM" id="SSF54373">
    <property type="entry name" value="FAD-linked reductases, C-terminal domain"/>
    <property type="match status" value="1"/>
</dbReference>
<keyword evidence="3" id="KW-0274">FAD</keyword>
<comment type="caution">
    <text evidence="7">The sequence shown here is derived from an EMBL/GenBank/DDBJ whole genome shotgun (WGS) entry which is preliminary data.</text>
</comment>
<feature type="transmembrane region" description="Helical" evidence="5">
    <location>
        <begin position="12"/>
        <end position="31"/>
    </location>
</feature>
<dbReference type="GO" id="GO:0071949">
    <property type="term" value="F:FAD binding"/>
    <property type="evidence" value="ECO:0007669"/>
    <property type="project" value="InterPro"/>
</dbReference>
<proteinExistence type="inferred from homology"/>
<dbReference type="GO" id="GO:0044550">
    <property type="term" value="P:secondary metabolite biosynthetic process"/>
    <property type="evidence" value="ECO:0007669"/>
    <property type="project" value="TreeGrafter"/>
</dbReference>
<gene>
    <name evidence="7" type="ORF">B0T19DRAFT_403222</name>
</gene>
<dbReference type="GO" id="GO:0004497">
    <property type="term" value="F:monooxygenase activity"/>
    <property type="evidence" value="ECO:0007669"/>
    <property type="project" value="UniProtKB-KW"/>
</dbReference>
<reference evidence="7" key="1">
    <citation type="journal article" date="2023" name="Mol. Phylogenet. Evol.">
        <title>Genome-scale phylogeny and comparative genomics of the fungal order Sordariales.</title>
        <authorList>
            <person name="Hensen N."/>
            <person name="Bonometti L."/>
            <person name="Westerberg I."/>
            <person name="Brannstrom I.O."/>
            <person name="Guillou S."/>
            <person name="Cros-Aarteil S."/>
            <person name="Calhoun S."/>
            <person name="Haridas S."/>
            <person name="Kuo A."/>
            <person name="Mondo S."/>
            <person name="Pangilinan J."/>
            <person name="Riley R."/>
            <person name="LaButti K."/>
            <person name="Andreopoulos B."/>
            <person name="Lipzen A."/>
            <person name="Chen C."/>
            <person name="Yan M."/>
            <person name="Daum C."/>
            <person name="Ng V."/>
            <person name="Clum A."/>
            <person name="Steindorff A."/>
            <person name="Ohm R.A."/>
            <person name="Martin F."/>
            <person name="Silar P."/>
            <person name="Natvig D.O."/>
            <person name="Lalanne C."/>
            <person name="Gautier V."/>
            <person name="Ament-Velasquez S.L."/>
            <person name="Kruys A."/>
            <person name="Hutchinson M.I."/>
            <person name="Powell A.J."/>
            <person name="Barry K."/>
            <person name="Miller A.N."/>
            <person name="Grigoriev I.V."/>
            <person name="Debuchy R."/>
            <person name="Gladieux P."/>
            <person name="Hiltunen Thoren M."/>
            <person name="Johannesson H."/>
        </authorList>
    </citation>
    <scope>NUCLEOTIDE SEQUENCE</scope>
    <source>
        <strain evidence="7">SMH4131-1</strain>
    </source>
</reference>
<dbReference type="AlphaFoldDB" id="A0AAE0I8T6"/>
<name>A0AAE0I8T6_9PEZI</name>
<keyword evidence="4" id="KW-0560">Oxidoreductase</keyword>
<dbReference type="Proteomes" id="UP001286456">
    <property type="component" value="Unassembled WGS sequence"/>
</dbReference>
<accession>A0AAE0I8T6</accession>
<dbReference type="Gene3D" id="3.50.50.60">
    <property type="entry name" value="FAD/NAD(P)-binding domain"/>
    <property type="match status" value="1"/>
</dbReference>
<sequence length="446" mass="48478">MATDKTDPGAFSVAIIGLGIAGATTALGLLSRGMSVKIYERAGGVHEIGAGIGMSPNAERAMLALDPRIHAAFRRIATPNTEDWFQYVDGYHDSQRDDGEAPLFEMYLGTRGFEGCRRADLLDELAKMLPASCVSFNKELVQIVDDDAKPVLKFADGTTAEADVVLGCDGIRSRVRRHVLGEDNPAAYPGYTHKFAFRGLVPTHKARERLTEDKCSTRYMHLGQDGHVLTFPVAMGAMINVVAFVTDRGEWAGGEKMTLPATKAEAKRCFVDFGPVVTTVIDLLDDKLDKWAIFDTFDHPASTYVSQSGTTCLIGDAAHASSPHHGAGAGCAIEDALALAAALEEAQAVLRGRAADGRDKKRQVLRAALAAYDAVRLERTHWLVESSRFTGELYEWQVPECGRNPVKCLQEAEARCHQVWDYDVGEMVDATRRLFAAKLQDSGSGD</sequence>
<comment type="similarity">
    <text evidence="1">Belongs to the paxM FAD-dependent monooxygenase family.</text>
</comment>
<organism evidence="7 8">
    <name type="scientific">Cercophora scortea</name>
    <dbReference type="NCBI Taxonomy" id="314031"/>
    <lineage>
        <taxon>Eukaryota</taxon>
        <taxon>Fungi</taxon>
        <taxon>Dikarya</taxon>
        <taxon>Ascomycota</taxon>
        <taxon>Pezizomycotina</taxon>
        <taxon>Sordariomycetes</taxon>
        <taxon>Sordariomycetidae</taxon>
        <taxon>Sordariales</taxon>
        <taxon>Lasiosphaeriaceae</taxon>
        <taxon>Cercophora</taxon>
    </lineage>
</organism>
<dbReference type="InterPro" id="IPR036188">
    <property type="entry name" value="FAD/NAD-bd_sf"/>
</dbReference>
<evidence type="ECO:0000313" key="7">
    <source>
        <dbReference type="EMBL" id="KAK3320576.1"/>
    </source>
</evidence>
<keyword evidence="5" id="KW-0812">Transmembrane</keyword>
<keyword evidence="7" id="KW-0503">Monooxygenase</keyword>
<dbReference type="PANTHER" id="PTHR46720:SF3">
    <property type="entry name" value="FAD-BINDING DOMAIN-CONTAINING PROTEIN-RELATED"/>
    <property type="match status" value="1"/>
</dbReference>
<dbReference type="Pfam" id="PF01494">
    <property type="entry name" value="FAD_binding_3"/>
    <property type="match status" value="1"/>
</dbReference>
<keyword evidence="2" id="KW-0285">Flavoprotein</keyword>
<reference evidence="7" key="2">
    <citation type="submission" date="2023-06" db="EMBL/GenBank/DDBJ databases">
        <authorList>
            <consortium name="Lawrence Berkeley National Laboratory"/>
            <person name="Haridas S."/>
            <person name="Hensen N."/>
            <person name="Bonometti L."/>
            <person name="Westerberg I."/>
            <person name="Brannstrom I.O."/>
            <person name="Guillou S."/>
            <person name="Cros-Aarteil S."/>
            <person name="Calhoun S."/>
            <person name="Kuo A."/>
            <person name="Mondo S."/>
            <person name="Pangilinan J."/>
            <person name="Riley R."/>
            <person name="Labutti K."/>
            <person name="Andreopoulos B."/>
            <person name="Lipzen A."/>
            <person name="Chen C."/>
            <person name="Yanf M."/>
            <person name="Daum C."/>
            <person name="Ng V."/>
            <person name="Clum A."/>
            <person name="Steindorff A."/>
            <person name="Ohm R."/>
            <person name="Martin F."/>
            <person name="Silar P."/>
            <person name="Natvig D."/>
            <person name="Lalanne C."/>
            <person name="Gautier V."/>
            <person name="Ament-Velasquez S.L."/>
            <person name="Kruys A."/>
            <person name="Hutchinson M.I."/>
            <person name="Powell A.J."/>
            <person name="Barry K."/>
            <person name="Miller A.N."/>
            <person name="Grigoriev I.V."/>
            <person name="Debuchy R."/>
            <person name="Gladieux P."/>
            <person name="Thoren M.H."/>
            <person name="Johannesson H."/>
        </authorList>
    </citation>
    <scope>NUCLEOTIDE SEQUENCE</scope>
    <source>
        <strain evidence="7">SMH4131-1</strain>
    </source>
</reference>
<dbReference type="InterPro" id="IPR002938">
    <property type="entry name" value="FAD-bd"/>
</dbReference>
<dbReference type="PANTHER" id="PTHR46720">
    <property type="entry name" value="HYDROXYLASE, PUTATIVE (AFU_ORTHOLOGUE AFUA_3G01460)-RELATED"/>
    <property type="match status" value="1"/>
</dbReference>
<evidence type="ECO:0000256" key="3">
    <source>
        <dbReference type="ARBA" id="ARBA00022827"/>
    </source>
</evidence>
<feature type="domain" description="FAD-binding" evidence="6">
    <location>
        <begin position="12"/>
        <end position="357"/>
    </location>
</feature>
<dbReference type="InterPro" id="IPR051104">
    <property type="entry name" value="FAD_monoxygenase"/>
</dbReference>
<evidence type="ECO:0000256" key="5">
    <source>
        <dbReference type="SAM" id="Phobius"/>
    </source>
</evidence>
<dbReference type="PRINTS" id="PR00420">
    <property type="entry name" value="RNGMNOXGNASE"/>
</dbReference>
<dbReference type="SUPFAM" id="SSF51905">
    <property type="entry name" value="FAD/NAD(P)-binding domain"/>
    <property type="match status" value="1"/>
</dbReference>
<dbReference type="EMBL" id="JAUEPO010000005">
    <property type="protein sequence ID" value="KAK3320576.1"/>
    <property type="molecule type" value="Genomic_DNA"/>
</dbReference>
<keyword evidence="5" id="KW-0472">Membrane</keyword>
<evidence type="ECO:0000259" key="6">
    <source>
        <dbReference type="Pfam" id="PF01494"/>
    </source>
</evidence>
<keyword evidence="8" id="KW-1185">Reference proteome</keyword>
<keyword evidence="5" id="KW-1133">Transmembrane helix</keyword>
<protein>
    <submittedName>
        <fullName evidence="7">Monooxygenase</fullName>
    </submittedName>
</protein>
<evidence type="ECO:0000313" key="8">
    <source>
        <dbReference type="Proteomes" id="UP001286456"/>
    </source>
</evidence>